<evidence type="ECO:0000256" key="1">
    <source>
        <dbReference type="SAM" id="Phobius"/>
    </source>
</evidence>
<comment type="caution">
    <text evidence="2">The sequence shown here is derived from an EMBL/GenBank/DDBJ whole genome shotgun (WGS) entry which is preliminary data.</text>
</comment>
<name>A0A9J6H3W3_HAELO</name>
<dbReference type="VEuPathDB" id="VectorBase:HLOH_040242"/>
<gene>
    <name evidence="2" type="ORF">HPB48_011752</name>
</gene>
<accession>A0A9J6H3W3</accession>
<sequence>MADTEQSGSDALFIFNKPQGCPWAFAASALVVLGVMVFVTIVLLVFEKTSPRPNSAHPFCCPEVLVDVLEGSDLKINPCKDIFGHACIARTADSSNDFQARPFDPINGSPKTTSAKAIASYYQSCLTASAVHVPPGTDAAKAILKLVPIASPMLSESLLELVLELSLRYGLPSVLDVQVQTKNAGSLHTILHVALPYLSMLFNSSAELVAIRDNIVGIFNVAFFWNVSQKDFEHFFRNFYECRPNDDHTNECSLTPQQTLTLSKGLNRCGANHTKKEARGSTQNKTISFASFLNISAVVTAMKWKQLLGKFVNLDSVYAVFGVPFDVLQCLLQEFLNTTHQPTTTMLALVSSSMHLTLRLLPPAESADSRKQFCELRSKELRPVWIQDSLQALPTHVQDTAIRATYLTLVSTVLRKMTNKMSPQDLHRLANVLGDMRLLLPSEVSPKNTPIPNFNTSFAEAYLKAQEYLSHTRTYHLRRLDVGLEFIRDVEGEDITIRGETLTVPLGIYNRLPLRNSWEPLVAMPTIGILLAGVIWNITFSSDWTSSTLDALEDYRGCLEESLRSPNRLFRSTRQLELSWLSLESCVQACRDNDWDKSVDNTESWNLTRGHVFYLIYVAYHHCKTVSERSYALVMEDVETLLAAVPDYLKTHSCDSTAYSRMASNCSLPVLG</sequence>
<reference evidence="2 3" key="1">
    <citation type="journal article" date="2020" name="Cell">
        <title>Large-Scale Comparative Analyses of Tick Genomes Elucidate Their Genetic Diversity and Vector Capacities.</title>
        <authorList>
            <consortium name="Tick Genome and Microbiome Consortium (TIGMIC)"/>
            <person name="Jia N."/>
            <person name="Wang J."/>
            <person name="Shi W."/>
            <person name="Du L."/>
            <person name="Sun Y."/>
            <person name="Zhan W."/>
            <person name="Jiang J.F."/>
            <person name="Wang Q."/>
            <person name="Zhang B."/>
            <person name="Ji P."/>
            <person name="Bell-Sakyi L."/>
            <person name="Cui X.M."/>
            <person name="Yuan T.T."/>
            <person name="Jiang B.G."/>
            <person name="Yang W.F."/>
            <person name="Lam T.T."/>
            <person name="Chang Q.C."/>
            <person name="Ding S.J."/>
            <person name="Wang X.J."/>
            <person name="Zhu J.G."/>
            <person name="Ruan X.D."/>
            <person name="Zhao L."/>
            <person name="Wei J.T."/>
            <person name="Ye R.Z."/>
            <person name="Que T.C."/>
            <person name="Du C.H."/>
            <person name="Zhou Y.H."/>
            <person name="Cheng J.X."/>
            <person name="Dai P.F."/>
            <person name="Guo W.B."/>
            <person name="Han X.H."/>
            <person name="Huang E.J."/>
            <person name="Li L.F."/>
            <person name="Wei W."/>
            <person name="Gao Y.C."/>
            <person name="Liu J.Z."/>
            <person name="Shao H.Z."/>
            <person name="Wang X."/>
            <person name="Wang C.C."/>
            <person name="Yang T.C."/>
            <person name="Huo Q.B."/>
            <person name="Li W."/>
            <person name="Chen H.Y."/>
            <person name="Chen S.E."/>
            <person name="Zhou L.G."/>
            <person name="Ni X.B."/>
            <person name="Tian J.H."/>
            <person name="Sheng Y."/>
            <person name="Liu T."/>
            <person name="Pan Y.S."/>
            <person name="Xia L.Y."/>
            <person name="Li J."/>
            <person name="Zhao F."/>
            <person name="Cao W.C."/>
        </authorList>
    </citation>
    <scope>NUCLEOTIDE SEQUENCE [LARGE SCALE GENOMIC DNA]</scope>
    <source>
        <strain evidence="2">HaeL-2018</strain>
    </source>
</reference>
<keyword evidence="1" id="KW-0472">Membrane</keyword>
<keyword evidence="1" id="KW-0812">Transmembrane</keyword>
<keyword evidence="1" id="KW-1133">Transmembrane helix</keyword>
<protein>
    <submittedName>
        <fullName evidence="2">Uncharacterized protein</fullName>
    </submittedName>
</protein>
<proteinExistence type="predicted"/>
<organism evidence="2 3">
    <name type="scientific">Haemaphysalis longicornis</name>
    <name type="common">Bush tick</name>
    <dbReference type="NCBI Taxonomy" id="44386"/>
    <lineage>
        <taxon>Eukaryota</taxon>
        <taxon>Metazoa</taxon>
        <taxon>Ecdysozoa</taxon>
        <taxon>Arthropoda</taxon>
        <taxon>Chelicerata</taxon>
        <taxon>Arachnida</taxon>
        <taxon>Acari</taxon>
        <taxon>Parasitiformes</taxon>
        <taxon>Ixodida</taxon>
        <taxon>Ixodoidea</taxon>
        <taxon>Ixodidae</taxon>
        <taxon>Haemaphysalinae</taxon>
        <taxon>Haemaphysalis</taxon>
    </lineage>
</organism>
<dbReference type="OrthoDB" id="10537555at2759"/>
<dbReference type="EMBL" id="JABSTR010000011">
    <property type="protein sequence ID" value="KAH9381324.1"/>
    <property type="molecule type" value="Genomic_DNA"/>
</dbReference>
<dbReference type="Proteomes" id="UP000821853">
    <property type="component" value="Chromosome 9"/>
</dbReference>
<dbReference type="OMA" id="FGHACIA"/>
<evidence type="ECO:0000313" key="3">
    <source>
        <dbReference type="Proteomes" id="UP000821853"/>
    </source>
</evidence>
<keyword evidence="3" id="KW-1185">Reference proteome</keyword>
<dbReference type="AlphaFoldDB" id="A0A9J6H3W3"/>
<evidence type="ECO:0000313" key="2">
    <source>
        <dbReference type="EMBL" id="KAH9381324.1"/>
    </source>
</evidence>
<feature type="transmembrane region" description="Helical" evidence="1">
    <location>
        <begin position="23"/>
        <end position="46"/>
    </location>
</feature>